<accession>A0A6M4M8V3</accession>
<keyword evidence="2" id="KW-1185">Reference proteome</keyword>
<organism evidence="1 2">
    <name type="scientific">Alteromonas pelagimontana</name>
    <dbReference type="NCBI Taxonomy" id="1858656"/>
    <lineage>
        <taxon>Bacteria</taxon>
        <taxon>Pseudomonadati</taxon>
        <taxon>Pseudomonadota</taxon>
        <taxon>Gammaproteobacteria</taxon>
        <taxon>Alteromonadales</taxon>
        <taxon>Alteromonadaceae</taxon>
        <taxon>Alteromonas/Salinimonas group</taxon>
        <taxon>Alteromonas</taxon>
    </lineage>
</organism>
<sequence length="189" mass="22021">MKSRRCSQCRKKGPQEEMLIRNLKAFCNVECFAEFAASNITKLAEQGRKVERARVQKKKQALKTKSEHLKECQVAFNRFIRLRDEGEPCISCGRYHQGQYHAGHYRSVGSAPELRFEELNCHLQCTPCNNHLSGNLIKYRVNLIKKLGIEKVEWLEGNHPPKHYQVSEIIELKAHYRKLCRDIEKQQAA</sequence>
<dbReference type="KEGG" id="apel:CA267_001835"/>
<dbReference type="OrthoDB" id="5741553at2"/>
<dbReference type="Pfam" id="PF05766">
    <property type="entry name" value="NinG"/>
    <property type="match status" value="1"/>
</dbReference>
<reference evidence="1 2" key="2">
    <citation type="submission" date="2020-04" db="EMBL/GenBank/DDBJ databases">
        <title>Complete genome sequence of Alteromonas pelagimontana 5.12T.</title>
        <authorList>
            <person name="Sinha R.K."/>
            <person name="Krishnan K.P."/>
            <person name="Kurian J.P."/>
        </authorList>
    </citation>
    <scope>NUCLEOTIDE SEQUENCE [LARGE SCALE GENOMIC DNA]</scope>
    <source>
        <strain evidence="1 2">5.12</strain>
    </source>
</reference>
<evidence type="ECO:0000313" key="1">
    <source>
        <dbReference type="EMBL" id="QJR79624.1"/>
    </source>
</evidence>
<proteinExistence type="predicted"/>
<protein>
    <submittedName>
        <fullName evidence="1">Recombination protein NinG</fullName>
    </submittedName>
</protein>
<dbReference type="RefSeq" id="WP_075609052.1">
    <property type="nucleotide sequence ID" value="NZ_CP052766.1"/>
</dbReference>
<reference evidence="2" key="1">
    <citation type="submission" date="2014-12" db="EMBL/GenBank/DDBJ databases">
        <title>Complete genome sequence of a multi-drug resistant Klebsiella pneumoniae.</title>
        <authorList>
            <person name="Hua X."/>
            <person name="Chen Q."/>
            <person name="Li X."/>
            <person name="Feng Y."/>
            <person name="Ruan Z."/>
            <person name="Yu Y."/>
        </authorList>
    </citation>
    <scope>NUCLEOTIDE SEQUENCE [LARGE SCALE GENOMIC DNA]</scope>
    <source>
        <strain evidence="2">5.12</strain>
    </source>
</reference>
<dbReference type="AlphaFoldDB" id="A0A6M4M8V3"/>
<dbReference type="EMBL" id="CP052766">
    <property type="protein sequence ID" value="QJR79624.1"/>
    <property type="molecule type" value="Genomic_DNA"/>
</dbReference>
<evidence type="ECO:0000313" key="2">
    <source>
        <dbReference type="Proteomes" id="UP000219285"/>
    </source>
</evidence>
<gene>
    <name evidence="1" type="ORF">CA267_001835</name>
</gene>
<dbReference type="InterPro" id="IPR008713">
    <property type="entry name" value="Phage_lambda_NinG"/>
</dbReference>
<dbReference type="Proteomes" id="UP000219285">
    <property type="component" value="Chromosome"/>
</dbReference>
<name>A0A6M4M8V3_9ALTE</name>